<sequence length="71" mass="8337">FLARRFEADLQDSGNLTGGCLTLNDQRCYFQEMLRLVLEVIHLHVRLEVVLRGKKILKNQFTFLRKIMIAC</sequence>
<evidence type="ECO:0000313" key="1">
    <source>
        <dbReference type="EMBL" id="SVE52746.1"/>
    </source>
</evidence>
<accession>A0A383E7D6</accession>
<reference evidence="1" key="1">
    <citation type="submission" date="2018-05" db="EMBL/GenBank/DDBJ databases">
        <authorList>
            <person name="Lanie J.A."/>
            <person name="Ng W.-L."/>
            <person name="Kazmierczak K.M."/>
            <person name="Andrzejewski T.M."/>
            <person name="Davidsen T.M."/>
            <person name="Wayne K.J."/>
            <person name="Tettelin H."/>
            <person name="Glass J.I."/>
            <person name="Rusch D."/>
            <person name="Podicherti R."/>
            <person name="Tsui H.-C.T."/>
            <person name="Winkler M.E."/>
        </authorList>
    </citation>
    <scope>NUCLEOTIDE SEQUENCE</scope>
</reference>
<protein>
    <submittedName>
        <fullName evidence="1">Uncharacterized protein</fullName>
    </submittedName>
</protein>
<proteinExistence type="predicted"/>
<organism evidence="1">
    <name type="scientific">marine metagenome</name>
    <dbReference type="NCBI Taxonomy" id="408172"/>
    <lineage>
        <taxon>unclassified sequences</taxon>
        <taxon>metagenomes</taxon>
        <taxon>ecological metagenomes</taxon>
    </lineage>
</organism>
<name>A0A383E7D6_9ZZZZ</name>
<dbReference type="EMBL" id="UINC01223514">
    <property type="protein sequence ID" value="SVE52746.1"/>
    <property type="molecule type" value="Genomic_DNA"/>
</dbReference>
<feature type="non-terminal residue" evidence="1">
    <location>
        <position position="1"/>
    </location>
</feature>
<gene>
    <name evidence="1" type="ORF">METZ01_LOCUS505600</name>
</gene>
<dbReference type="AlphaFoldDB" id="A0A383E7D6"/>